<evidence type="ECO:0000313" key="3">
    <source>
        <dbReference type="EMBL" id="TRY67045.1"/>
    </source>
</evidence>
<accession>A0A553NNP4</accession>
<dbReference type="Proteomes" id="UP000318571">
    <property type="component" value="Chromosome 4"/>
</dbReference>
<keyword evidence="1" id="KW-1133">Transmembrane helix</keyword>
<feature type="signal peptide" evidence="2">
    <location>
        <begin position="1"/>
        <end position="35"/>
    </location>
</feature>
<dbReference type="EMBL" id="VCGU01000011">
    <property type="protein sequence ID" value="TRY67045.1"/>
    <property type="molecule type" value="Genomic_DNA"/>
</dbReference>
<feature type="chain" id="PRO_5021706436" description="Translocon-associated protein subunit beta" evidence="2">
    <location>
        <begin position="36"/>
        <end position="216"/>
    </location>
</feature>
<evidence type="ECO:0000313" key="4">
    <source>
        <dbReference type="Proteomes" id="UP000318571"/>
    </source>
</evidence>
<proteinExistence type="predicted"/>
<dbReference type="Pfam" id="PF05753">
    <property type="entry name" value="TRAP_beta"/>
    <property type="match status" value="1"/>
</dbReference>
<keyword evidence="2" id="KW-0732">Signal</keyword>
<dbReference type="OMA" id="ILWHSSK"/>
<dbReference type="PANTHER" id="PTHR12861:SF3">
    <property type="entry name" value="TRANSLOCON-ASSOCIATED PROTEIN SUBUNIT BETA"/>
    <property type="match status" value="1"/>
</dbReference>
<keyword evidence="1" id="KW-0812">Transmembrane</keyword>
<feature type="transmembrane region" description="Helical" evidence="1">
    <location>
        <begin position="182"/>
        <end position="200"/>
    </location>
</feature>
<evidence type="ECO:0000256" key="1">
    <source>
        <dbReference type="SAM" id="Phobius"/>
    </source>
</evidence>
<reference evidence="3 4" key="1">
    <citation type="journal article" date="2018" name="Nat. Ecol. Evol.">
        <title>Genomic signatures of mitonuclear coevolution across populations of Tigriopus californicus.</title>
        <authorList>
            <person name="Barreto F.S."/>
            <person name="Watson E.T."/>
            <person name="Lima T.G."/>
            <person name="Willett C.S."/>
            <person name="Edmands S."/>
            <person name="Li W."/>
            <person name="Burton R.S."/>
        </authorList>
    </citation>
    <scope>NUCLEOTIDE SEQUENCE [LARGE SCALE GENOMIC DNA]</scope>
    <source>
        <strain evidence="3 4">San Diego</strain>
    </source>
</reference>
<dbReference type="AlphaFoldDB" id="A0A553NNP4"/>
<name>A0A553NNP4_TIGCA</name>
<evidence type="ECO:0008006" key="5">
    <source>
        <dbReference type="Google" id="ProtNLM"/>
    </source>
</evidence>
<dbReference type="STRING" id="6832.A0A553NNP4"/>
<feature type="non-terminal residue" evidence="3">
    <location>
        <position position="1"/>
    </location>
</feature>
<gene>
    <name evidence="3" type="ORF">TCAL_03312</name>
</gene>
<sequence length="216" mass="23743">FRGIFASHLVSSHIMPVSRIALLLCVLVWPALVWGGNQASTGGSAGSNAQARLLVAKQIQNKYLVEGKDIVVKYSLYNVGESAALNVLLSEKGFGEQDFDVVGGQMNVRLDRLAAGANHSHVVVVRPKRFGYFNFTAAEVKYQPSEEIQTIQVGYTGTEPHQAPIIALRDYEKQFSSHMLDWLAFAAMTLPSLGIPFLLWTSSKSKYEAIARSKKD</sequence>
<dbReference type="PANTHER" id="PTHR12861">
    <property type="entry name" value="TRANSLOCON-ASSOCIATED PROTEIN, BETA SUBUNIT PRECURSOR TRAP-BETA SIGNAL SEQUENCE RECEPTOR BETA SUBUNIT"/>
    <property type="match status" value="1"/>
</dbReference>
<comment type="caution">
    <text evidence="3">The sequence shown here is derived from an EMBL/GenBank/DDBJ whole genome shotgun (WGS) entry which is preliminary data.</text>
</comment>
<organism evidence="3 4">
    <name type="scientific">Tigriopus californicus</name>
    <name type="common">Marine copepod</name>
    <dbReference type="NCBI Taxonomy" id="6832"/>
    <lineage>
        <taxon>Eukaryota</taxon>
        <taxon>Metazoa</taxon>
        <taxon>Ecdysozoa</taxon>
        <taxon>Arthropoda</taxon>
        <taxon>Crustacea</taxon>
        <taxon>Multicrustacea</taxon>
        <taxon>Hexanauplia</taxon>
        <taxon>Copepoda</taxon>
        <taxon>Harpacticoida</taxon>
        <taxon>Harpacticidae</taxon>
        <taxon>Tigriopus</taxon>
    </lineage>
</organism>
<keyword evidence="4" id="KW-1185">Reference proteome</keyword>
<keyword evidence="1" id="KW-0472">Membrane</keyword>
<dbReference type="GO" id="GO:0005783">
    <property type="term" value="C:endoplasmic reticulum"/>
    <property type="evidence" value="ECO:0007669"/>
    <property type="project" value="TreeGrafter"/>
</dbReference>
<evidence type="ECO:0000256" key="2">
    <source>
        <dbReference type="SAM" id="SignalP"/>
    </source>
</evidence>
<protein>
    <recommendedName>
        <fullName evidence="5">Translocon-associated protein subunit beta</fullName>
    </recommendedName>
</protein>